<gene>
    <name evidence="2" type="ORF">AACH00_14125</name>
</gene>
<comment type="caution">
    <text evidence="2">The sequence shown here is derived from an EMBL/GenBank/DDBJ whole genome shotgun (WGS) entry which is preliminary data.</text>
</comment>
<dbReference type="InterPro" id="IPR019180">
    <property type="entry name" value="Oxidoreductase-like_N"/>
</dbReference>
<proteinExistence type="predicted"/>
<evidence type="ECO:0000313" key="3">
    <source>
        <dbReference type="Proteomes" id="UP001379945"/>
    </source>
</evidence>
<dbReference type="Proteomes" id="UP001379945">
    <property type="component" value="Unassembled WGS sequence"/>
</dbReference>
<dbReference type="Pfam" id="PF09791">
    <property type="entry name" value="Oxidored-like"/>
    <property type="match status" value="1"/>
</dbReference>
<dbReference type="EMBL" id="JBBUTI010000009">
    <property type="protein sequence ID" value="MEK8047496.1"/>
    <property type="molecule type" value="Genomic_DNA"/>
</dbReference>
<protein>
    <submittedName>
        <fullName evidence="2">Oxidoreductase-like domain-containing protein</fullName>
    </submittedName>
</protein>
<accession>A0ABU9C761</accession>
<reference evidence="2 3" key="1">
    <citation type="submission" date="2024-04" db="EMBL/GenBank/DDBJ databases">
        <title>Novel species of the genus Ideonella isolated from streams.</title>
        <authorList>
            <person name="Lu H."/>
        </authorList>
    </citation>
    <scope>NUCLEOTIDE SEQUENCE [LARGE SCALE GENOMIC DNA]</scope>
    <source>
        <strain evidence="2 3">LYT19W</strain>
    </source>
</reference>
<evidence type="ECO:0000313" key="2">
    <source>
        <dbReference type="EMBL" id="MEK8047496.1"/>
    </source>
</evidence>
<sequence length="76" mass="8355">MIPDDVLMHWTPTEPAEARALVQAVLARAKAADVALPAAPAEPTNCCDSGCIGCVWEGFYSEVTYWRDEAMLRWAD</sequence>
<name>A0ABU9C761_9BURK</name>
<keyword evidence="3" id="KW-1185">Reference proteome</keyword>
<evidence type="ECO:0000259" key="1">
    <source>
        <dbReference type="Pfam" id="PF09791"/>
    </source>
</evidence>
<organism evidence="2 3">
    <name type="scientific">Ideonella margarita</name>
    <dbReference type="NCBI Taxonomy" id="2984191"/>
    <lineage>
        <taxon>Bacteria</taxon>
        <taxon>Pseudomonadati</taxon>
        <taxon>Pseudomonadota</taxon>
        <taxon>Betaproteobacteria</taxon>
        <taxon>Burkholderiales</taxon>
        <taxon>Sphaerotilaceae</taxon>
        <taxon>Ideonella</taxon>
    </lineage>
</organism>
<dbReference type="RefSeq" id="WP_341399803.1">
    <property type="nucleotide sequence ID" value="NZ_JBBUTI010000009.1"/>
</dbReference>
<feature type="domain" description="Oxidoreductase-like" evidence="1">
    <location>
        <begin position="34"/>
        <end position="69"/>
    </location>
</feature>